<keyword evidence="4 7" id="KW-0808">Transferase</keyword>
<dbReference type="PANTHER" id="PTHR32125:SF4">
    <property type="entry name" value="2-C-METHYL-D-ERYTHRITOL 4-PHOSPHATE CYTIDYLYLTRANSFERASE, CHLOROPLASTIC"/>
    <property type="match status" value="1"/>
</dbReference>
<protein>
    <recommendedName>
        <fullName evidence="7">2-C-methyl-D-erythritol 4-phosphate cytidylyltransferase</fullName>
        <ecNumber evidence="7">2.7.7.60</ecNumber>
    </recommendedName>
    <alternativeName>
        <fullName evidence="7">4-diphosphocytidyl-2C-methyl-D-erythritol synthase</fullName>
    </alternativeName>
    <alternativeName>
        <fullName evidence="7">MEP cytidylyltransferase</fullName>
        <shortName evidence="7">MCT</shortName>
    </alternativeName>
</protein>
<dbReference type="CDD" id="cd02516">
    <property type="entry name" value="CDP-ME_synthetase"/>
    <property type="match status" value="1"/>
</dbReference>
<dbReference type="Pfam" id="PF01128">
    <property type="entry name" value="IspD"/>
    <property type="match status" value="1"/>
</dbReference>
<dbReference type="GO" id="GO:0050518">
    <property type="term" value="F:2-C-methyl-D-erythritol 4-phosphate cytidylyltransferase activity"/>
    <property type="evidence" value="ECO:0007669"/>
    <property type="project" value="UniProtKB-UniRule"/>
</dbReference>
<dbReference type="EMBL" id="LS483499">
    <property type="protein sequence ID" value="SQK72790.1"/>
    <property type="molecule type" value="Genomic_DNA"/>
</dbReference>
<evidence type="ECO:0000256" key="1">
    <source>
        <dbReference type="ARBA" id="ARBA00001282"/>
    </source>
</evidence>
<reference evidence="8 9" key="1">
    <citation type="submission" date="2018-06" db="EMBL/GenBank/DDBJ databases">
        <authorList>
            <consortium name="Pathogen Informatics"/>
            <person name="Doyle S."/>
        </authorList>
    </citation>
    <scope>NUCLEOTIDE SEQUENCE [LARGE SCALE GENOMIC DNA]</scope>
    <source>
        <strain evidence="8 9">NCTC11468</strain>
    </source>
</reference>
<accession>A0A2X5PH76</accession>
<dbReference type="GO" id="GO:0019288">
    <property type="term" value="P:isopentenyl diphosphate biosynthetic process, methylerythritol 4-phosphate pathway"/>
    <property type="evidence" value="ECO:0007669"/>
    <property type="project" value="UniProtKB-UniRule"/>
</dbReference>
<dbReference type="InterPro" id="IPR018294">
    <property type="entry name" value="ISPD_synthase_CS"/>
</dbReference>
<dbReference type="RefSeq" id="WP_029989896.1">
    <property type="nucleotide sequence ID" value="NZ_CALFSL010000014.1"/>
</dbReference>
<evidence type="ECO:0000256" key="2">
    <source>
        <dbReference type="ARBA" id="ARBA00004787"/>
    </source>
</evidence>
<feature type="site" description="Positions MEP for the nucleophilic attack" evidence="7">
    <location>
        <position position="215"/>
    </location>
</feature>
<evidence type="ECO:0000256" key="5">
    <source>
        <dbReference type="ARBA" id="ARBA00022695"/>
    </source>
</evidence>
<dbReference type="KEGG" id="tpty:NCTC11468_00920"/>
<name>A0A2X5PH76_9GAMM</name>
<comment type="catalytic activity">
    <reaction evidence="1 7">
        <text>2-C-methyl-D-erythritol 4-phosphate + CTP + H(+) = 4-CDP-2-C-methyl-D-erythritol + diphosphate</text>
        <dbReference type="Rhea" id="RHEA:13429"/>
        <dbReference type="ChEBI" id="CHEBI:15378"/>
        <dbReference type="ChEBI" id="CHEBI:33019"/>
        <dbReference type="ChEBI" id="CHEBI:37563"/>
        <dbReference type="ChEBI" id="CHEBI:57823"/>
        <dbReference type="ChEBI" id="CHEBI:58262"/>
        <dbReference type="EC" id="2.7.7.60"/>
    </reaction>
</comment>
<organism evidence="8 9">
    <name type="scientific">Tatumella ptyseos</name>
    <dbReference type="NCBI Taxonomy" id="82987"/>
    <lineage>
        <taxon>Bacteria</taxon>
        <taxon>Pseudomonadati</taxon>
        <taxon>Pseudomonadota</taxon>
        <taxon>Gammaproteobacteria</taxon>
        <taxon>Enterobacterales</taxon>
        <taxon>Erwiniaceae</taxon>
        <taxon>Tatumella</taxon>
    </lineage>
</organism>
<evidence type="ECO:0000256" key="6">
    <source>
        <dbReference type="ARBA" id="ARBA00023229"/>
    </source>
</evidence>
<dbReference type="Gene3D" id="3.90.550.10">
    <property type="entry name" value="Spore Coat Polysaccharide Biosynthesis Protein SpsA, Chain A"/>
    <property type="match status" value="1"/>
</dbReference>
<keyword evidence="5 7" id="KW-0548">Nucleotidyltransferase</keyword>
<dbReference type="InterPro" id="IPR050088">
    <property type="entry name" value="IspD/TarI_cytidylyltransf_bact"/>
</dbReference>
<keyword evidence="6 7" id="KW-0414">Isoprene biosynthesis</keyword>
<dbReference type="NCBIfam" id="TIGR00453">
    <property type="entry name" value="ispD"/>
    <property type="match status" value="1"/>
</dbReference>
<dbReference type="UniPathway" id="UPA00056">
    <property type="reaction ID" value="UER00093"/>
</dbReference>
<dbReference type="AlphaFoldDB" id="A0A2X5PH76"/>
<evidence type="ECO:0000313" key="9">
    <source>
        <dbReference type="Proteomes" id="UP000248758"/>
    </source>
</evidence>
<dbReference type="InterPro" id="IPR001228">
    <property type="entry name" value="IspD"/>
</dbReference>
<dbReference type="Proteomes" id="UP000248758">
    <property type="component" value="Chromosome 1"/>
</dbReference>
<dbReference type="FunFam" id="3.90.550.10:FF:000003">
    <property type="entry name" value="2-C-methyl-D-erythritol 4-phosphate cytidylyltransferase"/>
    <property type="match status" value="1"/>
</dbReference>
<evidence type="ECO:0000313" key="8">
    <source>
        <dbReference type="EMBL" id="SQK72790.1"/>
    </source>
</evidence>
<dbReference type="HAMAP" id="MF_00108">
    <property type="entry name" value="IspD"/>
    <property type="match status" value="1"/>
</dbReference>
<feature type="site" description="Transition state stabilizer" evidence="7">
    <location>
        <position position="29"/>
    </location>
</feature>
<comment type="function">
    <text evidence="7">Catalyzes the formation of 4-diphosphocytidyl-2-C-methyl-D-erythritol from CTP and 2-C-methyl-D-erythritol 4-phosphate (MEP).</text>
</comment>
<dbReference type="InterPro" id="IPR034683">
    <property type="entry name" value="IspD/TarI"/>
</dbReference>
<dbReference type="EC" id="2.7.7.60" evidence="7"/>
<comment type="pathway">
    <text evidence="2 7">Isoprenoid biosynthesis; isopentenyl diphosphate biosynthesis via DXP pathway; isopentenyl diphosphate from 1-deoxy-D-xylulose 5-phosphate: step 2/6.</text>
</comment>
<dbReference type="PANTHER" id="PTHR32125">
    <property type="entry name" value="2-C-METHYL-D-ERYTHRITOL 4-PHOSPHATE CYTIDYLYLTRANSFERASE, CHLOROPLASTIC"/>
    <property type="match status" value="1"/>
</dbReference>
<sequence length="238" mass="25934">MTSTVSFPDVIAVVPAAGIGSRMQSDRPKQYMTLGQRTLLEYSITSLFTHPAVSNVVVALHPDDDQFHRLPLASDPRIMTVTGGSSRADSVYAGLQAAGGAEWVLVHDAARPCLHPDDLHRLLALRAVSEVGGILASPVSDTMKRAIPGGCDIEHTVDREALWHALTPQLFPLALLKQCLRQAMNDGATITDEASALEYCGYHPRLIQGRSDNIKVTRPEDLALADFFLTRRQKEENA</sequence>
<comment type="subunit">
    <text evidence="7">Homodimer.</text>
</comment>
<evidence type="ECO:0000256" key="3">
    <source>
        <dbReference type="ARBA" id="ARBA00009789"/>
    </source>
</evidence>
<dbReference type="PROSITE" id="PS01295">
    <property type="entry name" value="ISPD"/>
    <property type="match status" value="1"/>
</dbReference>
<evidence type="ECO:0000256" key="4">
    <source>
        <dbReference type="ARBA" id="ARBA00022679"/>
    </source>
</evidence>
<evidence type="ECO:0000256" key="7">
    <source>
        <dbReference type="HAMAP-Rule" id="MF_00108"/>
    </source>
</evidence>
<feature type="site" description="Positions MEP for the nucleophilic attack" evidence="7">
    <location>
        <position position="159"/>
    </location>
</feature>
<dbReference type="InterPro" id="IPR029044">
    <property type="entry name" value="Nucleotide-diphossugar_trans"/>
</dbReference>
<dbReference type="SUPFAM" id="SSF53448">
    <property type="entry name" value="Nucleotide-diphospho-sugar transferases"/>
    <property type="match status" value="1"/>
</dbReference>
<comment type="similarity">
    <text evidence="3 7">Belongs to the IspD/TarI cytidylyltransferase family. IspD subfamily.</text>
</comment>
<feature type="site" description="Transition state stabilizer" evidence="7">
    <location>
        <position position="22"/>
    </location>
</feature>
<gene>
    <name evidence="7 8" type="primary">ispD</name>
    <name evidence="8" type="ORF">NCTC11468_00920</name>
</gene>
<proteinExistence type="inferred from homology"/>